<keyword evidence="3" id="KW-1185">Reference proteome</keyword>
<gene>
    <name evidence="2" type="ORF">B0H66DRAFT_594458</name>
</gene>
<dbReference type="PANTHER" id="PTHR33112:SF16">
    <property type="entry name" value="HETEROKARYON INCOMPATIBILITY DOMAIN-CONTAINING PROTEIN"/>
    <property type="match status" value="1"/>
</dbReference>
<dbReference type="Pfam" id="PF06985">
    <property type="entry name" value="HET"/>
    <property type="match status" value="1"/>
</dbReference>
<reference evidence="2" key="1">
    <citation type="journal article" date="2023" name="Mol. Phylogenet. Evol.">
        <title>Genome-scale phylogeny and comparative genomics of the fungal order Sordariales.</title>
        <authorList>
            <person name="Hensen N."/>
            <person name="Bonometti L."/>
            <person name="Westerberg I."/>
            <person name="Brannstrom I.O."/>
            <person name="Guillou S."/>
            <person name="Cros-Aarteil S."/>
            <person name="Calhoun S."/>
            <person name="Haridas S."/>
            <person name="Kuo A."/>
            <person name="Mondo S."/>
            <person name="Pangilinan J."/>
            <person name="Riley R."/>
            <person name="LaButti K."/>
            <person name="Andreopoulos B."/>
            <person name="Lipzen A."/>
            <person name="Chen C."/>
            <person name="Yan M."/>
            <person name="Daum C."/>
            <person name="Ng V."/>
            <person name="Clum A."/>
            <person name="Steindorff A."/>
            <person name="Ohm R.A."/>
            <person name="Martin F."/>
            <person name="Silar P."/>
            <person name="Natvig D.O."/>
            <person name="Lalanne C."/>
            <person name="Gautier V."/>
            <person name="Ament-Velasquez S.L."/>
            <person name="Kruys A."/>
            <person name="Hutchinson M.I."/>
            <person name="Powell A.J."/>
            <person name="Barry K."/>
            <person name="Miller A.N."/>
            <person name="Grigoriev I.V."/>
            <person name="Debuchy R."/>
            <person name="Gladieux P."/>
            <person name="Hiltunen Thoren M."/>
            <person name="Johannesson H."/>
        </authorList>
    </citation>
    <scope>NUCLEOTIDE SEQUENCE</scope>
    <source>
        <strain evidence="2">CBS 118394</strain>
    </source>
</reference>
<name>A0AAE0HVY1_9PEZI</name>
<proteinExistence type="predicted"/>
<dbReference type="EMBL" id="JAUEDM010000007">
    <property type="protein sequence ID" value="KAK3313587.1"/>
    <property type="molecule type" value="Genomic_DNA"/>
</dbReference>
<sequence length="715" mass="80452">MAAESLCSSCREVFSNPIGESRNKPLIYTFYQQSACPMCVEIQRFLDSSTTRRPGVNARLKSLLSRRKQKDEPDKVDIHFYHEDHRFGHTIAKAVRAYTLSEETISWLHGQPYHTVKRRLGAAPHVLAKCFRDQELRPGRQKTRSAWLLASSHHAAVANNLFYQALGLLQSAGPGPQKKLPKRLLDIWSLSPDVRLVETSTLTKEIKYIALSYVWGPDASRHLTTALATLADHKCRLPLKRPPLTIRDAVILARQLQVIRYLWVDSLCIVQDGDPAAKRSELAHISDIYSNAYLTLAVASAAHCDGGFLSDRAKPLAVARAQNAQYSVSIPSYRYKGRGPAAVYLRPFPQPSVVKNINYEQEKLHTRGWTFQELMLSWRVLIYSSIQPYWRCRQAKWDCGAPPGIDEYLDRTELGDVLGGVATPAQGWEGRSRWLKIGGTTSSVAGKSSASIFGVGGVGEQREREMGKQALVHWKWLWEVENYSRRQLTNEKDKLAALHELRTREEIRLRALLGGSGWHGENHAAGAGGNTLGMEDPGYAVGIFRATAPVGLLWKRAQKAILAVERRQTRLQSYPSWSWMSFDGPVEHPITKAPWQMVRPADKFEIVSWPETDDYGSILSDSPTSIMLRGVIMDVMIPETDVINADHGTQMVCYDIKAPIRSLAMGGAFEDEDLYKMGTIVFDEHQRWGTDYRGFKCKTNTKLSVIWISLAGHEE</sequence>
<evidence type="ECO:0000313" key="3">
    <source>
        <dbReference type="Proteomes" id="UP001283341"/>
    </source>
</evidence>
<dbReference type="InterPro" id="IPR010730">
    <property type="entry name" value="HET"/>
</dbReference>
<dbReference type="PANTHER" id="PTHR33112">
    <property type="entry name" value="DOMAIN PROTEIN, PUTATIVE-RELATED"/>
    <property type="match status" value="1"/>
</dbReference>
<reference evidence="2" key="2">
    <citation type="submission" date="2023-06" db="EMBL/GenBank/DDBJ databases">
        <authorList>
            <consortium name="Lawrence Berkeley National Laboratory"/>
            <person name="Haridas S."/>
            <person name="Hensen N."/>
            <person name="Bonometti L."/>
            <person name="Westerberg I."/>
            <person name="Brannstrom I.O."/>
            <person name="Guillou S."/>
            <person name="Cros-Aarteil S."/>
            <person name="Calhoun S."/>
            <person name="Kuo A."/>
            <person name="Mondo S."/>
            <person name="Pangilinan J."/>
            <person name="Riley R."/>
            <person name="Labutti K."/>
            <person name="Andreopoulos B."/>
            <person name="Lipzen A."/>
            <person name="Chen C."/>
            <person name="Yanf M."/>
            <person name="Daum C."/>
            <person name="Ng V."/>
            <person name="Clum A."/>
            <person name="Steindorff A."/>
            <person name="Ohm R."/>
            <person name="Martin F."/>
            <person name="Silar P."/>
            <person name="Natvig D."/>
            <person name="Lalanne C."/>
            <person name="Gautier V."/>
            <person name="Ament-Velasquez S.L."/>
            <person name="Kruys A."/>
            <person name="Hutchinson M.I."/>
            <person name="Powell A.J."/>
            <person name="Barry K."/>
            <person name="Miller A.N."/>
            <person name="Grigoriev I.V."/>
            <person name="Debuchy R."/>
            <person name="Gladieux P."/>
            <person name="Thoren M.H."/>
            <person name="Johannesson H."/>
        </authorList>
    </citation>
    <scope>NUCLEOTIDE SEQUENCE</scope>
    <source>
        <strain evidence="2">CBS 118394</strain>
    </source>
</reference>
<feature type="domain" description="Heterokaryon incompatibility" evidence="1">
    <location>
        <begin position="208"/>
        <end position="373"/>
    </location>
</feature>
<evidence type="ECO:0000259" key="1">
    <source>
        <dbReference type="Pfam" id="PF06985"/>
    </source>
</evidence>
<dbReference type="AlphaFoldDB" id="A0AAE0HVY1"/>
<accession>A0AAE0HVY1</accession>
<dbReference type="Proteomes" id="UP001283341">
    <property type="component" value="Unassembled WGS sequence"/>
</dbReference>
<protein>
    <submittedName>
        <fullName evidence="2">Heterokaryon incompatibility protein-domain-containing protein</fullName>
    </submittedName>
</protein>
<evidence type="ECO:0000313" key="2">
    <source>
        <dbReference type="EMBL" id="KAK3313587.1"/>
    </source>
</evidence>
<organism evidence="2 3">
    <name type="scientific">Apodospora peruviana</name>
    <dbReference type="NCBI Taxonomy" id="516989"/>
    <lineage>
        <taxon>Eukaryota</taxon>
        <taxon>Fungi</taxon>
        <taxon>Dikarya</taxon>
        <taxon>Ascomycota</taxon>
        <taxon>Pezizomycotina</taxon>
        <taxon>Sordariomycetes</taxon>
        <taxon>Sordariomycetidae</taxon>
        <taxon>Sordariales</taxon>
        <taxon>Lasiosphaeriaceae</taxon>
        <taxon>Apodospora</taxon>
    </lineage>
</organism>
<comment type="caution">
    <text evidence="2">The sequence shown here is derived from an EMBL/GenBank/DDBJ whole genome shotgun (WGS) entry which is preliminary data.</text>
</comment>